<accession>A0A834WIS2</accession>
<protein>
    <submittedName>
        <fullName evidence="1">Uncharacterized protein</fullName>
    </submittedName>
</protein>
<gene>
    <name evidence="1" type="ORF">G2W53_022476</name>
</gene>
<evidence type="ECO:0000313" key="2">
    <source>
        <dbReference type="Proteomes" id="UP000634136"/>
    </source>
</evidence>
<reference evidence="1" key="1">
    <citation type="submission" date="2020-09" db="EMBL/GenBank/DDBJ databases">
        <title>Genome-Enabled Discovery of Anthraquinone Biosynthesis in Senna tora.</title>
        <authorList>
            <person name="Kang S.-H."/>
            <person name="Pandey R.P."/>
            <person name="Lee C.-M."/>
            <person name="Sim J.-S."/>
            <person name="Jeong J.-T."/>
            <person name="Choi B.-S."/>
            <person name="Jung M."/>
            <person name="Ginzburg D."/>
            <person name="Zhao K."/>
            <person name="Won S.Y."/>
            <person name="Oh T.-J."/>
            <person name="Yu Y."/>
            <person name="Kim N.-H."/>
            <person name="Lee O.R."/>
            <person name="Lee T.-H."/>
            <person name="Bashyal P."/>
            <person name="Kim T.-S."/>
            <person name="Lee W.-H."/>
            <person name="Kawkins C."/>
            <person name="Kim C.-K."/>
            <person name="Kim J.S."/>
            <person name="Ahn B.O."/>
            <person name="Rhee S.Y."/>
            <person name="Sohng J.K."/>
        </authorList>
    </citation>
    <scope>NUCLEOTIDE SEQUENCE</scope>
    <source>
        <tissue evidence="1">Leaf</tissue>
    </source>
</reference>
<dbReference type="EMBL" id="JAAIUW010000007">
    <property type="protein sequence ID" value="KAF7824332.1"/>
    <property type="molecule type" value="Genomic_DNA"/>
</dbReference>
<comment type="caution">
    <text evidence="1">The sequence shown here is derived from an EMBL/GenBank/DDBJ whole genome shotgun (WGS) entry which is preliminary data.</text>
</comment>
<proteinExistence type="predicted"/>
<dbReference type="Proteomes" id="UP000634136">
    <property type="component" value="Unassembled WGS sequence"/>
</dbReference>
<keyword evidence="2" id="KW-1185">Reference proteome</keyword>
<evidence type="ECO:0000313" key="1">
    <source>
        <dbReference type="EMBL" id="KAF7824332.1"/>
    </source>
</evidence>
<sequence>MLFLLVTREKIGARFKDFHYKLHLTSELEKDARSRLLVKIRERRINRGRRHKLRRRQ</sequence>
<name>A0A834WIS2_9FABA</name>
<dbReference type="AlphaFoldDB" id="A0A834WIS2"/>
<organism evidence="1 2">
    <name type="scientific">Senna tora</name>
    <dbReference type="NCBI Taxonomy" id="362788"/>
    <lineage>
        <taxon>Eukaryota</taxon>
        <taxon>Viridiplantae</taxon>
        <taxon>Streptophyta</taxon>
        <taxon>Embryophyta</taxon>
        <taxon>Tracheophyta</taxon>
        <taxon>Spermatophyta</taxon>
        <taxon>Magnoliopsida</taxon>
        <taxon>eudicotyledons</taxon>
        <taxon>Gunneridae</taxon>
        <taxon>Pentapetalae</taxon>
        <taxon>rosids</taxon>
        <taxon>fabids</taxon>
        <taxon>Fabales</taxon>
        <taxon>Fabaceae</taxon>
        <taxon>Caesalpinioideae</taxon>
        <taxon>Cassia clade</taxon>
        <taxon>Senna</taxon>
    </lineage>
</organism>